<evidence type="ECO:0000256" key="1">
    <source>
        <dbReference type="SAM" id="Phobius"/>
    </source>
</evidence>
<accession>A0A1B7KUJ1</accession>
<dbReference type="EMBL" id="LXMA01000008">
    <property type="protein sequence ID" value="OAT73742.1"/>
    <property type="molecule type" value="Genomic_DNA"/>
</dbReference>
<dbReference type="AlphaFoldDB" id="A0A1B7KUJ1"/>
<dbReference type="RefSeq" id="WP_064550677.1">
    <property type="nucleotide sequence ID" value="NZ_LXMA01000008.1"/>
</dbReference>
<evidence type="ECO:0008006" key="4">
    <source>
        <dbReference type="Google" id="ProtNLM"/>
    </source>
</evidence>
<evidence type="ECO:0000313" key="3">
    <source>
        <dbReference type="Proteomes" id="UP000078290"/>
    </source>
</evidence>
<sequence length="93" mass="10492">MAGQTVILCPQCGGNKVRESTFLKSFLILSFFCAVTIIGIPLAIIFMLIWAFLRLSSKGHKQMVCEECKHNFSVSQSTFEQYRKAIKENETAL</sequence>
<keyword evidence="1" id="KW-0812">Transmembrane</keyword>
<keyword evidence="1" id="KW-0472">Membrane</keyword>
<dbReference type="OrthoDB" id="2940256at2"/>
<comment type="caution">
    <text evidence="2">The sequence shown here is derived from an EMBL/GenBank/DDBJ whole genome shotgun (WGS) entry which is preliminary data.</text>
</comment>
<keyword evidence="1" id="KW-1133">Transmembrane helix</keyword>
<name>A0A1B7KUJ1_PARTM</name>
<feature type="transmembrane region" description="Helical" evidence="1">
    <location>
        <begin position="26"/>
        <end position="53"/>
    </location>
</feature>
<proteinExistence type="predicted"/>
<evidence type="ECO:0000313" key="2">
    <source>
        <dbReference type="EMBL" id="OAT73742.1"/>
    </source>
</evidence>
<gene>
    <name evidence="2" type="ORF">A7K69_17930</name>
</gene>
<organism evidence="2 3">
    <name type="scientific">Parageobacillus thermoglucosidasius</name>
    <name type="common">Geobacillus thermoglucosidasius</name>
    <dbReference type="NCBI Taxonomy" id="1426"/>
    <lineage>
        <taxon>Bacteria</taxon>
        <taxon>Bacillati</taxon>
        <taxon>Bacillota</taxon>
        <taxon>Bacilli</taxon>
        <taxon>Bacillales</taxon>
        <taxon>Anoxybacillaceae</taxon>
        <taxon>Parageobacillus</taxon>
    </lineage>
</organism>
<dbReference type="Proteomes" id="UP000078290">
    <property type="component" value="Unassembled WGS sequence"/>
</dbReference>
<protein>
    <recommendedName>
        <fullName evidence="4">LITAF domain-containing protein</fullName>
    </recommendedName>
</protein>
<reference evidence="3" key="1">
    <citation type="submission" date="2016-05" db="EMBL/GenBank/DDBJ databases">
        <authorList>
            <person name="Wang W."/>
            <person name="Zhu L."/>
        </authorList>
    </citation>
    <scope>NUCLEOTIDE SEQUENCE [LARGE SCALE GENOMIC DNA]</scope>
    <source>
        <strain evidence="3">W-2</strain>
    </source>
</reference>